<dbReference type="Gene3D" id="3.40.50.150">
    <property type="entry name" value="Vaccinia Virus protein VP39"/>
    <property type="match status" value="1"/>
</dbReference>
<dbReference type="SUPFAM" id="SSF53335">
    <property type="entry name" value="S-adenosyl-L-methionine-dependent methyltransferases"/>
    <property type="match status" value="1"/>
</dbReference>
<reference evidence="2 3" key="1">
    <citation type="journal article" date="2018" name="Nat. Biotechnol.">
        <title>A standardized bacterial taxonomy based on genome phylogeny substantially revises the tree of life.</title>
        <authorList>
            <person name="Parks D.H."/>
            <person name="Chuvochina M."/>
            <person name="Waite D.W."/>
            <person name="Rinke C."/>
            <person name="Skarshewski A."/>
            <person name="Chaumeil P.A."/>
            <person name="Hugenholtz P."/>
        </authorList>
    </citation>
    <scope>NUCLEOTIDE SEQUENCE [LARGE SCALE GENOMIC DNA]</scope>
    <source>
        <strain evidence="2">UBA11482</strain>
    </source>
</reference>
<organism evidence="2 3">
    <name type="scientific">Coprobacter fastidiosus</name>
    <dbReference type="NCBI Taxonomy" id="1099853"/>
    <lineage>
        <taxon>Bacteria</taxon>
        <taxon>Pseudomonadati</taxon>
        <taxon>Bacteroidota</taxon>
        <taxon>Bacteroidia</taxon>
        <taxon>Bacteroidales</taxon>
        <taxon>Barnesiellaceae</taxon>
        <taxon>Coprobacter</taxon>
    </lineage>
</organism>
<evidence type="ECO:0000259" key="1">
    <source>
        <dbReference type="Pfam" id="PF13847"/>
    </source>
</evidence>
<dbReference type="InterPro" id="IPR025714">
    <property type="entry name" value="Methyltranfer_dom"/>
</dbReference>
<dbReference type="PANTHER" id="PTHR43861">
    <property type="entry name" value="TRANS-ACONITATE 2-METHYLTRANSFERASE-RELATED"/>
    <property type="match status" value="1"/>
</dbReference>
<gene>
    <name evidence="2" type="ORF">DDY73_01300</name>
</gene>
<dbReference type="CDD" id="cd02440">
    <property type="entry name" value="AdoMet_MTases"/>
    <property type="match status" value="1"/>
</dbReference>
<proteinExistence type="predicted"/>
<comment type="caution">
    <text evidence="2">The sequence shown here is derived from an EMBL/GenBank/DDBJ whole genome shotgun (WGS) entry which is preliminary data.</text>
</comment>
<dbReference type="Pfam" id="PF13847">
    <property type="entry name" value="Methyltransf_31"/>
    <property type="match status" value="1"/>
</dbReference>
<dbReference type="RefSeq" id="WP_278716509.1">
    <property type="nucleotide sequence ID" value="NZ_CATXLH010000075.1"/>
</dbReference>
<evidence type="ECO:0000313" key="3">
    <source>
        <dbReference type="Proteomes" id="UP000262954"/>
    </source>
</evidence>
<feature type="domain" description="Methyltransferase" evidence="1">
    <location>
        <begin position="36"/>
        <end position="161"/>
    </location>
</feature>
<sequence>MKVKAAFFDQMSEQWDTICRHDEMKLRYLLSRVSIQSGDSVLDVGTGTGVLIPYIRELNHEGNIRAIDMSPGMIAVASRKYGDDSHLSFQVADAESDDIPGRYHQILLYSVFPHLEFREETVSRLVSHNLKPDGVLLIAHSQSRQELNRMHRMRDDRVSEDMLTDVQTQKRKLEQVGLRVLEAVENSDFYYLIITSKVKNG</sequence>
<dbReference type="Proteomes" id="UP000262954">
    <property type="component" value="Unassembled WGS sequence"/>
</dbReference>
<protein>
    <recommendedName>
        <fullName evidence="1">Methyltransferase domain-containing protein</fullName>
    </recommendedName>
</protein>
<evidence type="ECO:0000313" key="2">
    <source>
        <dbReference type="EMBL" id="HBJ07617.1"/>
    </source>
</evidence>
<dbReference type="EMBL" id="DNWC01000021">
    <property type="protein sequence ID" value="HBJ07617.1"/>
    <property type="molecule type" value="Genomic_DNA"/>
</dbReference>
<dbReference type="AlphaFoldDB" id="A0A354LZC8"/>
<dbReference type="InterPro" id="IPR029063">
    <property type="entry name" value="SAM-dependent_MTases_sf"/>
</dbReference>
<name>A0A354LZC8_9BACT</name>
<accession>A0A354LZC8</accession>